<evidence type="ECO:0000313" key="4">
    <source>
        <dbReference type="Proteomes" id="UP000176614"/>
    </source>
</evidence>
<organism evidence="3 4">
    <name type="scientific">candidate division WWE3 bacterium RIFOXYA2_FULL_46_9</name>
    <dbReference type="NCBI Taxonomy" id="1802636"/>
    <lineage>
        <taxon>Bacteria</taxon>
        <taxon>Katanobacteria</taxon>
    </lineage>
</organism>
<dbReference type="CDD" id="cd01131">
    <property type="entry name" value="PilT"/>
    <property type="match status" value="1"/>
</dbReference>
<comment type="caution">
    <text evidence="3">The sequence shown here is derived from an EMBL/GenBank/DDBJ whole genome shotgun (WGS) entry which is preliminary data.</text>
</comment>
<dbReference type="InterPro" id="IPR001482">
    <property type="entry name" value="T2SS/T4SS_dom"/>
</dbReference>
<proteinExistence type="inferred from homology"/>
<dbReference type="Pfam" id="PF00437">
    <property type="entry name" value="T2SSE"/>
    <property type="match status" value="1"/>
</dbReference>
<dbReference type="InterPro" id="IPR006321">
    <property type="entry name" value="PilT/PilU"/>
</dbReference>
<dbReference type="InterPro" id="IPR050921">
    <property type="entry name" value="T4SS_GSP_E_ATPase"/>
</dbReference>
<dbReference type="GO" id="GO:0005524">
    <property type="term" value="F:ATP binding"/>
    <property type="evidence" value="ECO:0007669"/>
    <property type="project" value="InterPro"/>
</dbReference>
<evidence type="ECO:0000256" key="1">
    <source>
        <dbReference type="ARBA" id="ARBA00006611"/>
    </source>
</evidence>
<dbReference type="GO" id="GO:0016887">
    <property type="term" value="F:ATP hydrolysis activity"/>
    <property type="evidence" value="ECO:0007669"/>
    <property type="project" value="InterPro"/>
</dbReference>
<dbReference type="SUPFAM" id="SSF52540">
    <property type="entry name" value="P-loop containing nucleoside triphosphate hydrolases"/>
    <property type="match status" value="1"/>
</dbReference>
<dbReference type="Gene3D" id="3.40.50.300">
    <property type="entry name" value="P-loop containing nucleotide triphosphate hydrolases"/>
    <property type="match status" value="1"/>
</dbReference>
<evidence type="ECO:0000259" key="2">
    <source>
        <dbReference type="Pfam" id="PF00437"/>
    </source>
</evidence>
<dbReference type="EMBL" id="MEVT01000006">
    <property type="protein sequence ID" value="OGC63410.1"/>
    <property type="molecule type" value="Genomic_DNA"/>
</dbReference>
<dbReference type="NCBIfam" id="TIGR01420">
    <property type="entry name" value="pilT_fam"/>
    <property type="match status" value="1"/>
</dbReference>
<dbReference type="InterPro" id="IPR027417">
    <property type="entry name" value="P-loop_NTPase"/>
</dbReference>
<dbReference type="Proteomes" id="UP000176614">
    <property type="component" value="Unassembled WGS sequence"/>
</dbReference>
<dbReference type="PANTHER" id="PTHR30486">
    <property type="entry name" value="TWITCHING MOTILITY PROTEIN PILT"/>
    <property type="match status" value="1"/>
</dbReference>
<dbReference type="PANTHER" id="PTHR30486:SF16">
    <property type="entry name" value="TWITCHING MOTILITY PROTEIN PILT"/>
    <property type="match status" value="1"/>
</dbReference>
<evidence type="ECO:0000313" key="3">
    <source>
        <dbReference type="EMBL" id="OGC63410.1"/>
    </source>
</evidence>
<reference evidence="3 4" key="1">
    <citation type="journal article" date="2016" name="Nat. Commun.">
        <title>Thousands of microbial genomes shed light on interconnected biogeochemical processes in an aquifer system.</title>
        <authorList>
            <person name="Anantharaman K."/>
            <person name="Brown C.T."/>
            <person name="Hug L.A."/>
            <person name="Sharon I."/>
            <person name="Castelle C.J."/>
            <person name="Probst A.J."/>
            <person name="Thomas B.C."/>
            <person name="Singh A."/>
            <person name="Wilkins M.J."/>
            <person name="Karaoz U."/>
            <person name="Brodie E.L."/>
            <person name="Williams K.H."/>
            <person name="Hubbard S.S."/>
            <person name="Banfield J.F."/>
        </authorList>
    </citation>
    <scope>NUCLEOTIDE SEQUENCE [LARGE SCALE GENOMIC DNA]</scope>
</reference>
<comment type="similarity">
    <text evidence="1">Belongs to the GSP E family.</text>
</comment>
<dbReference type="Gene3D" id="3.30.450.90">
    <property type="match status" value="1"/>
</dbReference>
<name>A0A1F4W219_UNCKA</name>
<sequence length="359" mass="40154">MSSKLNSAQILDQVIQRQASDLHVVVGVAPFLRVSTRLSPIEGYEAITNEDVEYFLSQLIDDQQRQLLEINKEIDFSVSLGNKARFRVNAFYQKGYLSVAMRHIPLIIPSFDSLNLPQNLVSITDIHQGLVLVVGPTGQGKSTTIASMIDRINEQRAEHIITIEDPIEYVFTNKKSLVEQREMYLDTNSWDGALKSILRQDPNVVLIGELRDSETMVAALQIAETGHLVFATLHTNSAAQTVERIISSFGNEKQVEIRTQLAQVTEIVISQRLLPSLQGGIVPAVEIMLGTDAIKSMIRDNKTHMIDNAISTGFQLGMTTLERSLAQLISEGKVDYEIALKYTNHPEELKRMLGQRTKK</sequence>
<accession>A0A1F4W219</accession>
<protein>
    <recommendedName>
        <fullName evidence="2">Bacterial type II secretion system protein E domain-containing protein</fullName>
    </recommendedName>
</protein>
<feature type="domain" description="Bacterial type II secretion system protein E" evidence="2">
    <location>
        <begin position="118"/>
        <end position="277"/>
    </location>
</feature>
<dbReference type="AlphaFoldDB" id="A0A1F4W219"/>
<gene>
    <name evidence="3" type="ORF">A2264_01635</name>
</gene>